<evidence type="ECO:0000256" key="3">
    <source>
        <dbReference type="ARBA" id="ARBA00023277"/>
    </source>
</evidence>
<dbReference type="Gene3D" id="3.40.50.11350">
    <property type="match status" value="1"/>
</dbReference>
<evidence type="ECO:0000256" key="2">
    <source>
        <dbReference type="ARBA" id="ARBA00023253"/>
    </source>
</evidence>
<keyword evidence="6" id="KW-1185">Reference proteome</keyword>
<evidence type="ECO:0000313" key="5">
    <source>
        <dbReference type="EMBL" id="RUS26086.1"/>
    </source>
</evidence>
<gene>
    <name evidence="5" type="ORF">BC938DRAFT_471253</name>
</gene>
<dbReference type="AlphaFoldDB" id="A0A433Q8I8"/>
<proteinExistence type="predicted"/>
<keyword evidence="3" id="KW-0119">Carbohydrate metabolism</keyword>
<feature type="region of interest" description="Disordered" evidence="4">
    <location>
        <begin position="79"/>
        <end position="106"/>
    </location>
</feature>
<dbReference type="Pfam" id="PF10250">
    <property type="entry name" value="O-FucT"/>
    <property type="match status" value="1"/>
</dbReference>
<name>A0A433Q8I8_9FUNG</name>
<dbReference type="InterPro" id="IPR019378">
    <property type="entry name" value="GDP-Fuc_O-FucTrfase"/>
</dbReference>
<accession>A0A433Q8I8</accession>
<organism evidence="5 6">
    <name type="scientific">Jimgerdemannia flammicorona</name>
    <dbReference type="NCBI Taxonomy" id="994334"/>
    <lineage>
        <taxon>Eukaryota</taxon>
        <taxon>Fungi</taxon>
        <taxon>Fungi incertae sedis</taxon>
        <taxon>Mucoromycota</taxon>
        <taxon>Mucoromycotina</taxon>
        <taxon>Endogonomycetes</taxon>
        <taxon>Endogonales</taxon>
        <taxon>Endogonaceae</taxon>
        <taxon>Jimgerdemannia</taxon>
    </lineage>
</organism>
<evidence type="ECO:0000256" key="4">
    <source>
        <dbReference type="SAM" id="MobiDB-lite"/>
    </source>
</evidence>
<dbReference type="GO" id="GO:0016740">
    <property type="term" value="F:transferase activity"/>
    <property type="evidence" value="ECO:0007669"/>
    <property type="project" value="UniProtKB-KW"/>
</dbReference>
<dbReference type="EMBL" id="RBNJ01011262">
    <property type="protein sequence ID" value="RUS26086.1"/>
    <property type="molecule type" value="Genomic_DNA"/>
</dbReference>
<dbReference type="CDD" id="cd11296">
    <property type="entry name" value="O-FucT_like"/>
    <property type="match status" value="1"/>
</dbReference>
<evidence type="ECO:0000256" key="1">
    <source>
        <dbReference type="ARBA" id="ARBA00022679"/>
    </source>
</evidence>
<evidence type="ECO:0008006" key="7">
    <source>
        <dbReference type="Google" id="ProtNLM"/>
    </source>
</evidence>
<protein>
    <recommendedName>
        <fullName evidence="7">GDP-fucose protein O-fucosyltransferase-domain-containing protein</fullName>
    </recommendedName>
</protein>
<sequence length="672" mass="76103">MPNSLLRGQIKICSVMSYFENIYISLSKYAGTITCTGLTMWQSRSMLTLLHPRRHILTGLLIVAIYLLTYISLRAPTDNTHSQETDGTHPLPQDTHPLPQYTGSTRNFQTPPDAAHHDRFLTLDFMVTLGLNNLRASHLLRLPAESDLGRSFSSAHAELVGISSFPSCDSRTSTGIPSSLRGMFYLNRSYQPGLCAIEGHIINDTIKDGGSINSWSMPITNFFDLAHLRKYVKVITVSEFLQLQLDRNPSLSDIPAALASYQVLDELANSGKSLERYAPDLTSQTVEMYNFLHEQPNGVLTVDDTAPIVDLFRARLPHPNASSEDVERDILELEDIVEAPIWGYIDQPSMAIDQEYDMTVRVLPPREWSSVRDTKHGWVDPDRAFVDRERQSRNPGYLHYSSPIAVTGLRQRFSTPDLHNVQILHLGGGAHRFSYHPVRFSSLEGRKLYDNVVLDWLRYAKPAWNTYEYIKAKMDWKTEGRPFLTFHIRRGDFCKFNWVGAMADPNNLIAAYERAVADLNQKYKTMVLDKWDADREDAARRLAEWESADPPIPTSSRPPAFNVPSPLPLSPYTFIATDEDDPDVLARLNAVNGITLFDLFMLVRDGDKESFHDGHYHLTVFGDLLGMVDQLICKDGWWFIGTFMSSLTGGIYNLRKGIGLDDRLTGYISDYQ</sequence>
<reference evidence="5 6" key="1">
    <citation type="journal article" date="2018" name="New Phytol.">
        <title>Phylogenomics of Endogonaceae and evolution of mycorrhizas within Mucoromycota.</title>
        <authorList>
            <person name="Chang Y."/>
            <person name="Desiro A."/>
            <person name="Na H."/>
            <person name="Sandor L."/>
            <person name="Lipzen A."/>
            <person name="Clum A."/>
            <person name="Barry K."/>
            <person name="Grigoriev I.V."/>
            <person name="Martin F.M."/>
            <person name="Stajich J.E."/>
            <person name="Smith M.E."/>
            <person name="Bonito G."/>
            <person name="Spatafora J.W."/>
        </authorList>
    </citation>
    <scope>NUCLEOTIDE SEQUENCE [LARGE SCALE GENOMIC DNA]</scope>
    <source>
        <strain evidence="5 6">AD002</strain>
    </source>
</reference>
<evidence type="ECO:0000313" key="6">
    <source>
        <dbReference type="Proteomes" id="UP000274822"/>
    </source>
</evidence>
<keyword evidence="2" id="KW-0294">Fucose metabolism</keyword>
<keyword evidence="1" id="KW-0808">Transferase</keyword>
<comment type="caution">
    <text evidence="5">The sequence shown here is derived from an EMBL/GenBank/DDBJ whole genome shotgun (WGS) entry which is preliminary data.</text>
</comment>
<dbReference type="GO" id="GO:0006004">
    <property type="term" value="P:fucose metabolic process"/>
    <property type="evidence" value="ECO:0007669"/>
    <property type="project" value="UniProtKB-KW"/>
</dbReference>
<dbReference type="Proteomes" id="UP000274822">
    <property type="component" value="Unassembled WGS sequence"/>
</dbReference>